<dbReference type="EMBL" id="LXQA010688547">
    <property type="protein sequence ID" value="MCI66097.1"/>
    <property type="molecule type" value="Genomic_DNA"/>
</dbReference>
<proteinExistence type="predicted"/>
<comment type="caution">
    <text evidence="1">The sequence shown here is derived from an EMBL/GenBank/DDBJ whole genome shotgun (WGS) entry which is preliminary data.</text>
</comment>
<feature type="non-terminal residue" evidence="1">
    <location>
        <position position="83"/>
    </location>
</feature>
<keyword evidence="2" id="KW-1185">Reference proteome</keyword>
<organism evidence="1 2">
    <name type="scientific">Trifolium medium</name>
    <dbReference type="NCBI Taxonomy" id="97028"/>
    <lineage>
        <taxon>Eukaryota</taxon>
        <taxon>Viridiplantae</taxon>
        <taxon>Streptophyta</taxon>
        <taxon>Embryophyta</taxon>
        <taxon>Tracheophyta</taxon>
        <taxon>Spermatophyta</taxon>
        <taxon>Magnoliopsida</taxon>
        <taxon>eudicotyledons</taxon>
        <taxon>Gunneridae</taxon>
        <taxon>Pentapetalae</taxon>
        <taxon>rosids</taxon>
        <taxon>fabids</taxon>
        <taxon>Fabales</taxon>
        <taxon>Fabaceae</taxon>
        <taxon>Papilionoideae</taxon>
        <taxon>50 kb inversion clade</taxon>
        <taxon>NPAAA clade</taxon>
        <taxon>Hologalegina</taxon>
        <taxon>IRL clade</taxon>
        <taxon>Trifolieae</taxon>
        <taxon>Trifolium</taxon>
    </lineage>
</organism>
<feature type="non-terminal residue" evidence="1">
    <location>
        <position position="1"/>
    </location>
</feature>
<evidence type="ECO:0000313" key="1">
    <source>
        <dbReference type="EMBL" id="MCI66097.1"/>
    </source>
</evidence>
<protein>
    <submittedName>
        <fullName evidence="1">Uncharacterized protein</fullName>
    </submittedName>
</protein>
<name>A0A392TZV8_9FABA</name>
<accession>A0A392TZV8</accession>
<evidence type="ECO:0000313" key="2">
    <source>
        <dbReference type="Proteomes" id="UP000265520"/>
    </source>
</evidence>
<dbReference type="Proteomes" id="UP000265520">
    <property type="component" value="Unassembled WGS sequence"/>
</dbReference>
<dbReference type="AlphaFoldDB" id="A0A392TZV8"/>
<reference evidence="1 2" key="1">
    <citation type="journal article" date="2018" name="Front. Plant Sci.">
        <title>Red Clover (Trifolium pratense) and Zigzag Clover (T. medium) - A Picture of Genomic Similarities and Differences.</title>
        <authorList>
            <person name="Dluhosova J."/>
            <person name="Istvanek J."/>
            <person name="Nedelnik J."/>
            <person name="Repkova J."/>
        </authorList>
    </citation>
    <scope>NUCLEOTIDE SEQUENCE [LARGE SCALE GENOMIC DNA]</scope>
    <source>
        <strain evidence="2">cv. 10/8</strain>
        <tissue evidence="1">Leaf</tissue>
    </source>
</reference>
<sequence length="83" mass="9171">NVQINHLENENLDCVEKKKIDLDEVFLERKRVADLTEEVNRLNAAMAPVSDKHLAAAGLITREELVGKIAELTGDVVEGANYA</sequence>